<proteinExistence type="predicted"/>
<dbReference type="RefSeq" id="WP_170035464.1">
    <property type="nucleotide sequence ID" value="NZ_JABDTL010000001.1"/>
</dbReference>
<protein>
    <submittedName>
        <fullName evidence="1">Uncharacterized protein</fullName>
    </submittedName>
</protein>
<comment type="caution">
    <text evidence="1">The sequence shown here is derived from an EMBL/GenBank/DDBJ whole genome shotgun (WGS) entry which is preliminary data.</text>
</comment>
<evidence type="ECO:0000313" key="2">
    <source>
        <dbReference type="Proteomes" id="UP000582837"/>
    </source>
</evidence>
<gene>
    <name evidence="1" type="ORF">HNQ61_004478</name>
</gene>
<sequence length="67" mass="7278">MIVQPRTFAPAPPPARSGGLIPCGLDRHFGPFEALDPLRNWLGTDWYTCRCCRAVVTRANAAPRAAA</sequence>
<organism evidence="1 2">
    <name type="scientific">Longimicrobium terrae</name>
    <dbReference type="NCBI Taxonomy" id="1639882"/>
    <lineage>
        <taxon>Bacteria</taxon>
        <taxon>Pseudomonadati</taxon>
        <taxon>Gemmatimonadota</taxon>
        <taxon>Longimicrobiia</taxon>
        <taxon>Longimicrobiales</taxon>
        <taxon>Longimicrobiaceae</taxon>
        <taxon>Longimicrobium</taxon>
    </lineage>
</organism>
<dbReference type="EMBL" id="JACHIA010000018">
    <property type="protein sequence ID" value="MBB6072814.1"/>
    <property type="molecule type" value="Genomic_DNA"/>
</dbReference>
<accession>A0A841H497</accession>
<keyword evidence="2" id="KW-1185">Reference proteome</keyword>
<dbReference type="Proteomes" id="UP000582837">
    <property type="component" value="Unassembled WGS sequence"/>
</dbReference>
<name>A0A841H497_9BACT</name>
<evidence type="ECO:0000313" key="1">
    <source>
        <dbReference type="EMBL" id="MBB6072814.1"/>
    </source>
</evidence>
<dbReference type="AlphaFoldDB" id="A0A841H497"/>
<reference evidence="1 2" key="1">
    <citation type="submission" date="2020-08" db="EMBL/GenBank/DDBJ databases">
        <title>Genomic Encyclopedia of Type Strains, Phase IV (KMG-IV): sequencing the most valuable type-strain genomes for metagenomic binning, comparative biology and taxonomic classification.</title>
        <authorList>
            <person name="Goeker M."/>
        </authorList>
    </citation>
    <scope>NUCLEOTIDE SEQUENCE [LARGE SCALE GENOMIC DNA]</scope>
    <source>
        <strain evidence="1 2">DSM 29007</strain>
    </source>
</reference>